<name>A0AAX3T8N1_9ACTN</name>
<organism evidence="2 3">
    <name type="scientific">Gordonia hongkongensis</name>
    <dbReference type="NCBI Taxonomy" id="1701090"/>
    <lineage>
        <taxon>Bacteria</taxon>
        <taxon>Bacillati</taxon>
        <taxon>Actinomycetota</taxon>
        <taxon>Actinomycetes</taxon>
        <taxon>Mycobacteriales</taxon>
        <taxon>Gordoniaceae</taxon>
        <taxon>Gordonia</taxon>
    </lineage>
</organism>
<accession>A0AAX3T8N1</accession>
<dbReference type="SUPFAM" id="SSF52540">
    <property type="entry name" value="P-loop containing nucleoside triphosphate hydrolases"/>
    <property type="match status" value="1"/>
</dbReference>
<feature type="region of interest" description="Disordered" evidence="1">
    <location>
        <begin position="357"/>
        <end position="386"/>
    </location>
</feature>
<evidence type="ECO:0000313" key="2">
    <source>
        <dbReference type="EMBL" id="WFP25424.1"/>
    </source>
</evidence>
<dbReference type="EMBL" id="CP121270">
    <property type="protein sequence ID" value="WFP25424.1"/>
    <property type="molecule type" value="Genomic_DNA"/>
</dbReference>
<evidence type="ECO:0000256" key="1">
    <source>
        <dbReference type="SAM" id="MobiDB-lite"/>
    </source>
</evidence>
<dbReference type="SUPFAM" id="SSF56747">
    <property type="entry name" value="Prim-pol domain"/>
    <property type="match status" value="1"/>
</dbReference>
<dbReference type="AlphaFoldDB" id="A0AAX3T8N1"/>
<sequence>MTHSPVNPDPVARVAAGPGLRLVQDVSREQELFEHLDALGVPLFITLGPGLPEYRYPSDWQTTDPSTNWDRIERFTDGDAVCAVGCDAVAFVDVDPQNGASVDDVRALLEQLGVRIYYEDRTPGGGAHFGVAGHPELPTVSGQKGLPGWPGVEIKSHGSHVYLPGTRRPKYDGAGYYIIEDNLEALADGGDTDSAEALVNFVAAMRGMQHQDPAPAAPPWDGSPLSSSQRAWIDSTFRHVVAELEVSPPGQGDHGGRNNHLNQAAWRLGKFVAGAGLDEQTVIAALERACDINGLTAEDGIRSVRATIASGLRSGKARPQAAPVATVDPLDDFIARMREPHSDAGAPVAMTATEASIANSAAEQSTSRRQEVVAQGGATDQPDDPEARAHRLFEAGVAFELEKLRIREEARARLRREQAAGISIPPRISLTDFLAQPDPPIAYRIDRLHPIGGRSLLAAQKKAGKTTFIGNLMRCLVDGGDFLGRFTVSPLHGRVALIDNELHETTLRRWLRDYNITNTGAIDVHPLRGKVSTFNILDPDIRTRWAADLRAANTNLVVLDCLRPFLDALGLNEHTEAGQFLVAFDELLSEAGVDEAVVVHHMGHSGERSRGDSRIGDWADANWKIVREDAEDDASTRYFSAFGRDVDIREGRLAFDKHSRALTFAPTSRTDAKVESALLAIVDILANSTEGLSANAIEMAANDLAEPLKRAAVRGALKRGIEIGLLAVSPGERNSKIHRLANTCRTCGKPMSGGQAFEHLTCIEEAA</sequence>
<dbReference type="InterPro" id="IPR027417">
    <property type="entry name" value="P-loop_NTPase"/>
</dbReference>
<dbReference type="Proteomes" id="UP001213504">
    <property type="component" value="Chromosome"/>
</dbReference>
<proteinExistence type="predicted"/>
<dbReference type="Gene3D" id="3.40.50.300">
    <property type="entry name" value="P-loop containing nucleotide triphosphate hydrolases"/>
    <property type="match status" value="1"/>
</dbReference>
<protein>
    <submittedName>
        <fullName evidence="2">AAA family ATPase</fullName>
    </submittedName>
</protein>
<dbReference type="RefSeq" id="WP_165630676.1">
    <property type="nucleotide sequence ID" value="NZ_CP121270.1"/>
</dbReference>
<evidence type="ECO:0000313" key="3">
    <source>
        <dbReference type="Proteomes" id="UP001213504"/>
    </source>
</evidence>
<reference evidence="2" key="1">
    <citation type="submission" date="2023-04" db="EMBL/GenBank/DDBJ databases">
        <title>Complete genome sequence of a phthalic acid esters degrading bacterial strain.</title>
        <authorList>
            <person name="Weng L."/>
            <person name="Jia Y."/>
            <person name="Ren L."/>
        </authorList>
    </citation>
    <scope>NUCLEOTIDE SEQUENCE</scope>
    <source>
        <strain evidence="2">RL-LY01</strain>
    </source>
</reference>
<gene>
    <name evidence="2" type="ORF">P9A14_02550</name>
</gene>
<dbReference type="Pfam" id="PF13481">
    <property type="entry name" value="AAA_25"/>
    <property type="match status" value="1"/>
</dbReference>